<organism evidence="4 5">
    <name type="scientific">Janthinobacterium lividum</name>
    <dbReference type="NCBI Taxonomy" id="29581"/>
    <lineage>
        <taxon>Bacteria</taxon>
        <taxon>Pseudomonadati</taxon>
        <taxon>Pseudomonadota</taxon>
        <taxon>Betaproteobacteria</taxon>
        <taxon>Burkholderiales</taxon>
        <taxon>Oxalobacteraceae</taxon>
        <taxon>Janthinobacterium</taxon>
    </lineage>
</organism>
<dbReference type="PROSITE" id="PS51186">
    <property type="entry name" value="GNAT"/>
    <property type="match status" value="1"/>
</dbReference>
<name>A0A1E8PVF6_9BURK</name>
<proteinExistence type="predicted"/>
<sequence>MPATTVRPLTPDDASTYRALRLTGIAELPAAFCTTHAAESGLPLAQMAQRLRATSHQIIFGAFNEEQLIAIAGLRREPIAVVHDKASLWGVYVAPQARGRGAGRQLTQAAIAHACAIPELGCVRLAVAQDNHAALSLYLSCGFTLANGPAAKGMLPLQLLLPRPALASARASTSASAESNVFMKINTLQIPAK</sequence>
<protein>
    <recommendedName>
        <fullName evidence="3">N-acetyltransferase domain-containing protein</fullName>
    </recommendedName>
</protein>
<dbReference type="SUPFAM" id="SSF55729">
    <property type="entry name" value="Acyl-CoA N-acyltransferases (Nat)"/>
    <property type="match status" value="1"/>
</dbReference>
<dbReference type="Proteomes" id="UP000092634">
    <property type="component" value="Unassembled WGS sequence"/>
</dbReference>
<dbReference type="PANTHER" id="PTHR43877:SF2">
    <property type="entry name" value="AMINOALKYLPHOSPHONATE N-ACETYLTRANSFERASE-RELATED"/>
    <property type="match status" value="1"/>
</dbReference>
<dbReference type="Gene3D" id="3.40.630.30">
    <property type="match status" value="1"/>
</dbReference>
<dbReference type="InterPro" id="IPR000182">
    <property type="entry name" value="GNAT_dom"/>
</dbReference>
<dbReference type="InterPro" id="IPR050832">
    <property type="entry name" value="Bact_Acetyltransf"/>
</dbReference>
<dbReference type="AlphaFoldDB" id="A0A1E8PVF6"/>
<evidence type="ECO:0000313" key="5">
    <source>
        <dbReference type="Proteomes" id="UP000092634"/>
    </source>
</evidence>
<dbReference type="CDD" id="cd04301">
    <property type="entry name" value="NAT_SF"/>
    <property type="match status" value="1"/>
</dbReference>
<dbReference type="InterPro" id="IPR016181">
    <property type="entry name" value="Acyl_CoA_acyltransferase"/>
</dbReference>
<dbReference type="GO" id="GO:0016747">
    <property type="term" value="F:acyltransferase activity, transferring groups other than amino-acyl groups"/>
    <property type="evidence" value="ECO:0007669"/>
    <property type="project" value="InterPro"/>
</dbReference>
<evidence type="ECO:0000313" key="4">
    <source>
        <dbReference type="EMBL" id="OFJ49644.1"/>
    </source>
</evidence>
<dbReference type="Pfam" id="PF00583">
    <property type="entry name" value="Acetyltransf_1"/>
    <property type="match status" value="1"/>
</dbReference>
<accession>A0A1E8PVF6</accession>
<reference evidence="4 5" key="1">
    <citation type="submission" date="2016-10" db="EMBL/GenBank/DDBJ databases">
        <title>Updated version of Genome Assembly of Janthinobacterium lividum ERGS5:01.</title>
        <authorList>
            <person name="Kumar R."/>
            <person name="Acharya V."/>
            <person name="Singh D."/>
        </authorList>
    </citation>
    <scope>NUCLEOTIDE SEQUENCE [LARGE SCALE GENOMIC DNA]</scope>
    <source>
        <strain evidence="4 5">ERGS5:01</strain>
    </source>
</reference>
<feature type="domain" description="N-acetyltransferase" evidence="3">
    <location>
        <begin position="4"/>
        <end position="162"/>
    </location>
</feature>
<comment type="caution">
    <text evidence="4">The sequence shown here is derived from an EMBL/GenBank/DDBJ whole genome shotgun (WGS) entry which is preliminary data.</text>
</comment>
<keyword evidence="1" id="KW-0808">Transferase</keyword>
<keyword evidence="2" id="KW-0012">Acyltransferase</keyword>
<gene>
    <name evidence="4" type="ORF">BA896_012995</name>
</gene>
<evidence type="ECO:0000256" key="2">
    <source>
        <dbReference type="ARBA" id="ARBA00023315"/>
    </source>
</evidence>
<dbReference type="EMBL" id="MAQB02000001">
    <property type="protein sequence ID" value="OFJ49644.1"/>
    <property type="molecule type" value="Genomic_DNA"/>
</dbReference>
<dbReference type="PANTHER" id="PTHR43877">
    <property type="entry name" value="AMINOALKYLPHOSPHONATE N-ACETYLTRANSFERASE-RELATED-RELATED"/>
    <property type="match status" value="1"/>
</dbReference>
<evidence type="ECO:0000256" key="1">
    <source>
        <dbReference type="ARBA" id="ARBA00022679"/>
    </source>
</evidence>
<evidence type="ECO:0000259" key="3">
    <source>
        <dbReference type="PROSITE" id="PS51186"/>
    </source>
</evidence>